<dbReference type="RefSeq" id="WP_184022001.1">
    <property type="nucleotide sequence ID" value="NZ_JACIJC010000008.1"/>
</dbReference>
<evidence type="ECO:0008006" key="4">
    <source>
        <dbReference type="Google" id="ProtNLM"/>
    </source>
</evidence>
<dbReference type="SUPFAM" id="SSF53335">
    <property type="entry name" value="S-adenosyl-L-methionine-dependent methyltransferases"/>
    <property type="match status" value="1"/>
</dbReference>
<gene>
    <name evidence="2" type="ORF">FHS49_003808</name>
</gene>
<keyword evidence="3" id="KW-1185">Reference proteome</keyword>
<accession>A0A7W9ALP3</accession>
<dbReference type="AlphaFoldDB" id="A0A7W9ALP3"/>
<dbReference type="Gene3D" id="3.40.50.150">
    <property type="entry name" value="Vaccinia Virus protein VP39"/>
    <property type="match status" value="1"/>
</dbReference>
<feature type="chain" id="PRO_5030887166" description="Methyltransferase" evidence="1">
    <location>
        <begin position="20"/>
        <end position="255"/>
    </location>
</feature>
<reference evidence="2 3" key="1">
    <citation type="submission" date="2020-08" db="EMBL/GenBank/DDBJ databases">
        <title>Genomic Encyclopedia of Type Strains, Phase IV (KMG-IV): sequencing the most valuable type-strain genomes for metagenomic binning, comparative biology and taxonomic classification.</title>
        <authorList>
            <person name="Goeker M."/>
        </authorList>
    </citation>
    <scope>NUCLEOTIDE SEQUENCE [LARGE SCALE GENOMIC DNA]</scope>
    <source>
        <strain evidence="2 3">DSM 25079</strain>
    </source>
</reference>
<protein>
    <recommendedName>
        <fullName evidence="4">Methyltransferase</fullName>
    </recommendedName>
</protein>
<comment type="caution">
    <text evidence="2">The sequence shown here is derived from an EMBL/GenBank/DDBJ whole genome shotgun (WGS) entry which is preliminary data.</text>
</comment>
<sequence length="255" mass="27340">MPKAMASLRLLLGALSAYALPASAQSPTAAPSANPDILIPYEAVNPREPAGDRLGSARRIAAAIVANDRPQAKLVVDVGSFTGEFLEAFMDALPKARGQWTEPVENNRVKANRRLGRFGDRIDYKIGCPGRDISLGCVPGGVDILVSSWISIHQNGEGIKKFYQLASDMVPSGGWVVNLDHIGFGGAAWETRLSAGRSAANRDGLVAMIEGPPVHHPDYKTPTIADHYAALKAAGFDAQVVWQRFDTVLIMGRKN</sequence>
<dbReference type="InterPro" id="IPR029063">
    <property type="entry name" value="SAM-dependent_MTases_sf"/>
</dbReference>
<keyword evidence="1" id="KW-0732">Signal</keyword>
<evidence type="ECO:0000313" key="2">
    <source>
        <dbReference type="EMBL" id="MBB5687762.1"/>
    </source>
</evidence>
<feature type="signal peptide" evidence="1">
    <location>
        <begin position="1"/>
        <end position="19"/>
    </location>
</feature>
<name>A0A7W9ALP3_9SPHN</name>
<evidence type="ECO:0000313" key="3">
    <source>
        <dbReference type="Proteomes" id="UP000549617"/>
    </source>
</evidence>
<proteinExistence type="predicted"/>
<dbReference type="EMBL" id="JACIJC010000008">
    <property type="protein sequence ID" value="MBB5687762.1"/>
    <property type="molecule type" value="Genomic_DNA"/>
</dbReference>
<dbReference type="Proteomes" id="UP000549617">
    <property type="component" value="Unassembled WGS sequence"/>
</dbReference>
<organism evidence="2 3">
    <name type="scientific">Sphingobium boeckii</name>
    <dbReference type="NCBI Taxonomy" id="1082345"/>
    <lineage>
        <taxon>Bacteria</taxon>
        <taxon>Pseudomonadati</taxon>
        <taxon>Pseudomonadota</taxon>
        <taxon>Alphaproteobacteria</taxon>
        <taxon>Sphingomonadales</taxon>
        <taxon>Sphingomonadaceae</taxon>
        <taxon>Sphingobium</taxon>
    </lineage>
</organism>
<evidence type="ECO:0000256" key="1">
    <source>
        <dbReference type="SAM" id="SignalP"/>
    </source>
</evidence>